<feature type="compositionally biased region" description="Low complexity" evidence="1">
    <location>
        <begin position="118"/>
        <end position="134"/>
    </location>
</feature>
<evidence type="ECO:0000313" key="4">
    <source>
        <dbReference type="EMBL" id="KAF6176341.1"/>
    </source>
</evidence>
<dbReference type="AlphaFoldDB" id="A0A7J7PA78"/>
<dbReference type="InterPro" id="IPR044816">
    <property type="entry name" value="BURP"/>
</dbReference>
<sequence>MEIHLLPISAFLLLAVVVSHAALQSEVYWETALPNTPMPKALREILRPDFEDEKTTNVNVGKGGVVVGTKKPGGSNTGVNVGKGGVVVNTHKPGGKGTSVNVGKGGVHVSAGKGKPNTGTGVSVGHKGVGVSTGRPGGGTRVNVGKGGVGVRTGHKGKPINVGVHPGYNPFNYGYAASEDQLHDNPNVAIFFLEKDLHTKTKMNLQFTRTTSGATFLPHQIAETIPFSSKKFPQILTQFSIVPKSVEAEAMKKTIKECEAPANKGEDKYCAKSLESMIDFSTSKLGKNVKVMSTEVTNEDSQTQIYSIESVQKTGGDNSVVCHGQTYAYAVFYCHATHTTRAYEVSMLGANGKKVKAVAVCHMDTSTWNPNHLAFQVLKVKPGSVPICHFLPEDHIVWVSN</sequence>
<gene>
    <name evidence="4" type="ORF">GIB67_011130</name>
</gene>
<dbReference type="Pfam" id="PF03181">
    <property type="entry name" value="BURP"/>
    <property type="match status" value="1"/>
</dbReference>
<organism evidence="4 5">
    <name type="scientific">Kingdonia uniflora</name>
    <dbReference type="NCBI Taxonomy" id="39325"/>
    <lineage>
        <taxon>Eukaryota</taxon>
        <taxon>Viridiplantae</taxon>
        <taxon>Streptophyta</taxon>
        <taxon>Embryophyta</taxon>
        <taxon>Tracheophyta</taxon>
        <taxon>Spermatophyta</taxon>
        <taxon>Magnoliopsida</taxon>
        <taxon>Ranunculales</taxon>
        <taxon>Circaeasteraceae</taxon>
        <taxon>Kingdonia</taxon>
    </lineage>
</organism>
<dbReference type="SMART" id="SM01045">
    <property type="entry name" value="BURP"/>
    <property type="match status" value="1"/>
</dbReference>
<evidence type="ECO:0000256" key="1">
    <source>
        <dbReference type="SAM" id="MobiDB-lite"/>
    </source>
</evidence>
<feature type="compositionally biased region" description="Low complexity" evidence="1">
    <location>
        <begin position="67"/>
        <end position="80"/>
    </location>
</feature>
<keyword evidence="5" id="KW-1185">Reference proteome</keyword>
<dbReference type="Proteomes" id="UP000541444">
    <property type="component" value="Unassembled WGS sequence"/>
</dbReference>
<dbReference type="PANTHER" id="PTHR31236">
    <property type="entry name" value="BURP DOMAIN PROTEIN USPL1-LIKE"/>
    <property type="match status" value="1"/>
</dbReference>
<feature type="domain" description="BURP" evidence="3">
    <location>
        <begin position="191"/>
        <end position="401"/>
    </location>
</feature>
<dbReference type="PROSITE" id="PS51277">
    <property type="entry name" value="BURP"/>
    <property type="match status" value="1"/>
</dbReference>
<reference evidence="4 5" key="1">
    <citation type="journal article" date="2020" name="IScience">
        <title>Genome Sequencing of the Endangered Kingdonia uniflora (Circaeasteraceae, Ranunculales) Reveals Potential Mechanisms of Evolutionary Specialization.</title>
        <authorList>
            <person name="Sun Y."/>
            <person name="Deng T."/>
            <person name="Zhang A."/>
            <person name="Moore M.J."/>
            <person name="Landis J.B."/>
            <person name="Lin N."/>
            <person name="Zhang H."/>
            <person name="Zhang X."/>
            <person name="Huang J."/>
            <person name="Zhang X."/>
            <person name="Sun H."/>
            <person name="Wang H."/>
        </authorList>
    </citation>
    <scope>NUCLEOTIDE SEQUENCE [LARGE SCALE GENOMIC DNA]</scope>
    <source>
        <strain evidence="4">TB1705</strain>
        <tissue evidence="4">Leaf</tissue>
    </source>
</reference>
<dbReference type="EMBL" id="JACGCM010000115">
    <property type="protein sequence ID" value="KAF6176341.1"/>
    <property type="molecule type" value="Genomic_DNA"/>
</dbReference>
<evidence type="ECO:0000259" key="3">
    <source>
        <dbReference type="PROSITE" id="PS51277"/>
    </source>
</evidence>
<dbReference type="InterPro" id="IPR004873">
    <property type="entry name" value="BURP_dom"/>
</dbReference>
<feature type="region of interest" description="Disordered" evidence="1">
    <location>
        <begin position="61"/>
        <end position="161"/>
    </location>
</feature>
<protein>
    <recommendedName>
        <fullName evidence="3">BURP domain-containing protein</fullName>
    </recommendedName>
</protein>
<evidence type="ECO:0000256" key="2">
    <source>
        <dbReference type="SAM" id="SignalP"/>
    </source>
</evidence>
<evidence type="ECO:0000313" key="5">
    <source>
        <dbReference type="Proteomes" id="UP000541444"/>
    </source>
</evidence>
<accession>A0A7J7PA78</accession>
<dbReference type="OrthoDB" id="654134at2759"/>
<comment type="caution">
    <text evidence="4">The sequence shown here is derived from an EMBL/GenBank/DDBJ whole genome shotgun (WGS) entry which is preliminary data.</text>
</comment>
<name>A0A7J7PA78_9MAGN</name>
<feature type="signal peptide" evidence="2">
    <location>
        <begin position="1"/>
        <end position="21"/>
    </location>
</feature>
<feature type="compositionally biased region" description="Gly residues" evidence="1">
    <location>
        <begin position="135"/>
        <end position="151"/>
    </location>
</feature>
<dbReference type="PANTHER" id="PTHR31236:SF2">
    <property type="entry name" value="BURP DOMAIN PROTEIN RD22"/>
    <property type="match status" value="1"/>
</dbReference>
<proteinExistence type="predicted"/>
<keyword evidence="2" id="KW-0732">Signal</keyword>
<feature type="chain" id="PRO_5029712222" description="BURP domain-containing protein" evidence="2">
    <location>
        <begin position="22"/>
        <end position="401"/>
    </location>
</feature>